<name>A0A9Q8Z0J5_CURCL</name>
<dbReference type="Proteomes" id="UP001056012">
    <property type="component" value="Chromosome 1"/>
</dbReference>
<reference evidence="1" key="1">
    <citation type="submission" date="2021-12" db="EMBL/GenBank/DDBJ databases">
        <title>Curvularia clavata genome.</title>
        <authorList>
            <person name="Cao Y."/>
        </authorList>
    </citation>
    <scope>NUCLEOTIDE SEQUENCE</scope>
    <source>
        <strain evidence="1">Yc1106</strain>
    </source>
</reference>
<dbReference type="InterPro" id="IPR052061">
    <property type="entry name" value="PTE-AB_protein"/>
</dbReference>
<evidence type="ECO:0008006" key="3">
    <source>
        <dbReference type="Google" id="ProtNLM"/>
    </source>
</evidence>
<dbReference type="VEuPathDB" id="FungiDB:yc1106_01101"/>
<proteinExistence type="predicted"/>
<dbReference type="CDD" id="cd03443">
    <property type="entry name" value="PaaI_thioesterase"/>
    <property type="match status" value="1"/>
</dbReference>
<dbReference type="OrthoDB" id="506431at2759"/>
<evidence type="ECO:0000313" key="2">
    <source>
        <dbReference type="Proteomes" id="UP001056012"/>
    </source>
</evidence>
<dbReference type="SUPFAM" id="SSF54637">
    <property type="entry name" value="Thioesterase/thiol ester dehydrase-isomerase"/>
    <property type="match status" value="1"/>
</dbReference>
<organism evidence="1 2">
    <name type="scientific">Curvularia clavata</name>
    <dbReference type="NCBI Taxonomy" id="95742"/>
    <lineage>
        <taxon>Eukaryota</taxon>
        <taxon>Fungi</taxon>
        <taxon>Dikarya</taxon>
        <taxon>Ascomycota</taxon>
        <taxon>Pezizomycotina</taxon>
        <taxon>Dothideomycetes</taxon>
        <taxon>Pleosporomycetidae</taxon>
        <taxon>Pleosporales</taxon>
        <taxon>Pleosporineae</taxon>
        <taxon>Pleosporaceae</taxon>
        <taxon>Curvularia</taxon>
    </lineage>
</organism>
<dbReference type="PANTHER" id="PTHR47260:SF3">
    <property type="entry name" value="THIOESTERASE FAMILY PROTEIN (AFU_ORTHOLOGUE AFUA_7G03960)"/>
    <property type="match status" value="1"/>
</dbReference>
<protein>
    <recommendedName>
        <fullName evidence="3">Thioesterase domain-containing protein</fullName>
    </recommendedName>
</protein>
<dbReference type="PANTHER" id="PTHR47260">
    <property type="entry name" value="UPF0644 PROTEIN PB2B4.06"/>
    <property type="match status" value="1"/>
</dbReference>
<keyword evidence="2" id="KW-1185">Reference proteome</keyword>
<dbReference type="AlphaFoldDB" id="A0A9Q8Z0J5"/>
<accession>A0A9Q8Z0J5</accession>
<dbReference type="InterPro" id="IPR029069">
    <property type="entry name" value="HotDog_dom_sf"/>
</dbReference>
<sequence>MDVVTSRISSIPWAAALINDPDWTRVSVFSREPKDSNEDSFVADTLKTDRTIRSYLTFRPVKEEEGGIPLPEIRTIVDLGTGVNGHPDTAHGGFSAILLDEACGTAVCLHRDIIIEQMRKRGQKFDGFHYYTAYLNVTYKKPMPTPGTYLCTVKIEREAGSGRKLFFRATIGDGNGTVYTIGEALFIRVTGRL</sequence>
<gene>
    <name evidence="1" type="ORF">yc1106_01101</name>
</gene>
<dbReference type="Gene3D" id="3.10.129.10">
    <property type="entry name" value="Hotdog Thioesterase"/>
    <property type="match status" value="1"/>
</dbReference>
<evidence type="ECO:0000313" key="1">
    <source>
        <dbReference type="EMBL" id="USP73827.1"/>
    </source>
</evidence>
<dbReference type="EMBL" id="CP089274">
    <property type="protein sequence ID" value="USP73827.1"/>
    <property type="molecule type" value="Genomic_DNA"/>
</dbReference>